<organism evidence="1 2">
    <name type="scientific">Oesophagostomum dentatum</name>
    <name type="common">Nodular worm</name>
    <dbReference type="NCBI Taxonomy" id="61180"/>
    <lineage>
        <taxon>Eukaryota</taxon>
        <taxon>Metazoa</taxon>
        <taxon>Ecdysozoa</taxon>
        <taxon>Nematoda</taxon>
        <taxon>Chromadorea</taxon>
        <taxon>Rhabditida</taxon>
        <taxon>Rhabditina</taxon>
        <taxon>Rhabditomorpha</taxon>
        <taxon>Strongyloidea</taxon>
        <taxon>Strongylidae</taxon>
        <taxon>Oesophagostomum</taxon>
    </lineage>
</organism>
<dbReference type="EMBL" id="KN549525">
    <property type="protein sequence ID" value="KHJ97077.1"/>
    <property type="molecule type" value="Genomic_DNA"/>
</dbReference>
<sequence>METYTASVVTVLVNSFAFACARPWWCDDYLVCGPF</sequence>
<keyword evidence="2" id="KW-1185">Reference proteome</keyword>
<dbReference type="Proteomes" id="UP000053660">
    <property type="component" value="Unassembled WGS sequence"/>
</dbReference>
<name>A0A0B1TMN3_OESDE</name>
<dbReference type="AlphaFoldDB" id="A0A0B1TMN3"/>
<evidence type="ECO:0000313" key="2">
    <source>
        <dbReference type="Proteomes" id="UP000053660"/>
    </source>
</evidence>
<reference evidence="1 2" key="1">
    <citation type="submission" date="2014-03" db="EMBL/GenBank/DDBJ databases">
        <title>Draft genome of the hookworm Oesophagostomum dentatum.</title>
        <authorList>
            <person name="Mitreva M."/>
        </authorList>
    </citation>
    <scope>NUCLEOTIDE SEQUENCE [LARGE SCALE GENOMIC DNA]</scope>
    <source>
        <strain evidence="1 2">OD-Hann</strain>
    </source>
</reference>
<evidence type="ECO:0000313" key="1">
    <source>
        <dbReference type="EMBL" id="KHJ97077.1"/>
    </source>
</evidence>
<protein>
    <submittedName>
        <fullName evidence="1">Uncharacterized protein</fullName>
    </submittedName>
</protein>
<proteinExistence type="predicted"/>
<accession>A0A0B1TMN3</accession>
<gene>
    <name evidence="1" type="ORF">OESDEN_02953</name>
</gene>